<protein>
    <submittedName>
        <fullName evidence="1">4452_t:CDS:1</fullName>
    </submittedName>
</protein>
<keyword evidence="2" id="KW-1185">Reference proteome</keyword>
<evidence type="ECO:0000313" key="2">
    <source>
        <dbReference type="Proteomes" id="UP000789759"/>
    </source>
</evidence>
<gene>
    <name evidence="1" type="ORF">CPELLU_LOCUS19951</name>
</gene>
<evidence type="ECO:0000313" key="1">
    <source>
        <dbReference type="EMBL" id="CAG8823952.1"/>
    </source>
</evidence>
<dbReference type="EMBL" id="CAJVQA010053643">
    <property type="protein sequence ID" value="CAG8823952.1"/>
    <property type="molecule type" value="Genomic_DNA"/>
</dbReference>
<dbReference type="AlphaFoldDB" id="A0A9N9KEC2"/>
<organism evidence="1 2">
    <name type="scientific">Cetraspora pellucida</name>
    <dbReference type="NCBI Taxonomy" id="1433469"/>
    <lineage>
        <taxon>Eukaryota</taxon>
        <taxon>Fungi</taxon>
        <taxon>Fungi incertae sedis</taxon>
        <taxon>Mucoromycota</taxon>
        <taxon>Glomeromycotina</taxon>
        <taxon>Glomeromycetes</taxon>
        <taxon>Diversisporales</taxon>
        <taxon>Gigasporaceae</taxon>
        <taxon>Cetraspora</taxon>
    </lineage>
</organism>
<accession>A0A9N9KEC2</accession>
<name>A0A9N9KEC2_9GLOM</name>
<feature type="non-terminal residue" evidence="1">
    <location>
        <position position="1"/>
    </location>
</feature>
<reference evidence="1" key="1">
    <citation type="submission" date="2021-06" db="EMBL/GenBank/DDBJ databases">
        <authorList>
            <person name="Kallberg Y."/>
            <person name="Tangrot J."/>
            <person name="Rosling A."/>
        </authorList>
    </citation>
    <scope>NUCLEOTIDE SEQUENCE</scope>
    <source>
        <strain evidence="1">FL966</strain>
    </source>
</reference>
<proteinExistence type="predicted"/>
<sequence>NDNNSIYNSKLISYINQQLHECVISDNNIDIDKIKMDTENIKMDIDSKKRKMNIALPKR</sequence>
<comment type="caution">
    <text evidence="1">The sequence shown here is derived from an EMBL/GenBank/DDBJ whole genome shotgun (WGS) entry which is preliminary data.</text>
</comment>
<dbReference type="Proteomes" id="UP000789759">
    <property type="component" value="Unassembled WGS sequence"/>
</dbReference>